<gene>
    <name evidence="2" type="primary">Aste57867_12971</name>
    <name evidence="1" type="ORF">As57867_012923</name>
    <name evidence="2" type="ORF">ASTE57867_12971</name>
</gene>
<evidence type="ECO:0000313" key="3">
    <source>
        <dbReference type="Proteomes" id="UP000332933"/>
    </source>
</evidence>
<organism evidence="2 3">
    <name type="scientific">Aphanomyces stellatus</name>
    <dbReference type="NCBI Taxonomy" id="120398"/>
    <lineage>
        <taxon>Eukaryota</taxon>
        <taxon>Sar</taxon>
        <taxon>Stramenopiles</taxon>
        <taxon>Oomycota</taxon>
        <taxon>Saprolegniomycetes</taxon>
        <taxon>Saprolegniales</taxon>
        <taxon>Verrucalvaceae</taxon>
        <taxon>Aphanomyces</taxon>
    </lineage>
</organism>
<dbReference type="AlphaFoldDB" id="A0A485KWZ7"/>
<reference evidence="2 3" key="1">
    <citation type="submission" date="2019-03" db="EMBL/GenBank/DDBJ databases">
        <authorList>
            <person name="Gaulin E."/>
            <person name="Dumas B."/>
        </authorList>
    </citation>
    <scope>NUCLEOTIDE SEQUENCE [LARGE SCALE GENOMIC DNA]</scope>
    <source>
        <strain evidence="2">CBS 568.67</strain>
    </source>
</reference>
<evidence type="ECO:0000313" key="1">
    <source>
        <dbReference type="EMBL" id="KAF0696273.1"/>
    </source>
</evidence>
<reference evidence="1" key="2">
    <citation type="submission" date="2019-06" db="EMBL/GenBank/DDBJ databases">
        <title>Genomics analysis of Aphanomyces spp. identifies a new class of oomycete effector associated with host adaptation.</title>
        <authorList>
            <person name="Gaulin E."/>
        </authorList>
    </citation>
    <scope>NUCLEOTIDE SEQUENCE</scope>
    <source>
        <strain evidence="1">CBS 578.67</strain>
    </source>
</reference>
<dbReference type="OrthoDB" id="68112at2759"/>
<evidence type="ECO:0000313" key="2">
    <source>
        <dbReference type="EMBL" id="VFT89817.1"/>
    </source>
</evidence>
<dbReference type="EMBL" id="VJMH01005413">
    <property type="protein sequence ID" value="KAF0696273.1"/>
    <property type="molecule type" value="Genomic_DNA"/>
</dbReference>
<name>A0A485KWZ7_9STRA</name>
<proteinExistence type="predicted"/>
<dbReference type="EMBL" id="CAADRA010005434">
    <property type="protein sequence ID" value="VFT89817.1"/>
    <property type="molecule type" value="Genomic_DNA"/>
</dbReference>
<dbReference type="Proteomes" id="UP000332933">
    <property type="component" value="Unassembled WGS sequence"/>
</dbReference>
<sequence length="639" mass="70200">MQRRLDVITRLHADVRKGGEHAKDATHRALQIMMATPQPVRLAEPKVMNEAKKLLQAAVLVAPVETEIVRLRLQRLLTEDSRVKEQLRASAHAPPEAIAVARMQRLTKIKSLVDSRAMEAHDAALHAIQILESTPVDALNPPLVQLCQDFIDGIDPSDKRQKHLQHRVMDHQTRGQAPRREEASVPSSPFIKATMTVDSPTLGDTAILTEIFAAFDSSNVNKAFNFLAQITPATWQRTSVPSRAFLLKTAVSHLTSGPLPSPLSARRFLAFIQTLNHTKGLPTHWLSLPQPCAALAKASIQAQDAGPLLAIYTKHLAHNKRSFFRRAVKETSPPPASPAAKAPFPPSNALLAAVVDTLAALHKQAQLPDLLASFPGLFTRETLAAFLRMLALPESAPHAARLVQVMPLQAFVDFQFQGPLLRTMLKCDLVVDALDALLAMHALGHQANQPARRIPSAVQTDVLVELYKLQEYDRFHTAYDELWGHGYHVGLLEFRALSSVVPAPVLQDMLGRNEYLLCLQEAQLHASRKAHRHDRTTVLPPDALDLRAVPSTMSQSMLLMHLQQAKPTQDVIVYVEPTGVAVVEAGLAAHGISCSRRDAQVVVPACAVQEVHRVLMLEDADKFLFSSTTGAAANKRHAT</sequence>
<protein>
    <submittedName>
        <fullName evidence="2">Aste57867_12971 protein</fullName>
    </submittedName>
</protein>
<accession>A0A485KWZ7</accession>
<keyword evidence="3" id="KW-1185">Reference proteome</keyword>